<evidence type="ECO:0000256" key="9">
    <source>
        <dbReference type="SAM" id="Phobius"/>
    </source>
</evidence>
<dbReference type="AlphaFoldDB" id="A0A380LML0"/>
<organism evidence="11 12">
    <name type="scientific">Faecalicoccus pleomorphus</name>
    <dbReference type="NCBI Taxonomy" id="1323"/>
    <lineage>
        <taxon>Bacteria</taxon>
        <taxon>Bacillati</taxon>
        <taxon>Bacillota</taxon>
        <taxon>Erysipelotrichia</taxon>
        <taxon>Erysipelotrichales</taxon>
        <taxon>Erysipelotrichaceae</taxon>
        <taxon>Faecalicoccus</taxon>
    </lineage>
</organism>
<gene>
    <name evidence="11" type="primary">yycG</name>
    <name evidence="11" type="ORF">NCTC11087_01942</name>
</gene>
<dbReference type="EMBL" id="UHFX01000003">
    <property type="protein sequence ID" value="SUO05009.1"/>
    <property type="molecule type" value="Genomic_DNA"/>
</dbReference>
<keyword evidence="6 11" id="KW-0418">Kinase</keyword>
<keyword evidence="8 9" id="KW-0472">Membrane</keyword>
<keyword evidence="7" id="KW-0902">Two-component regulatory system</keyword>
<dbReference type="PRINTS" id="PR00344">
    <property type="entry name" value="BCTRLSENSOR"/>
</dbReference>
<keyword evidence="9" id="KW-1133">Transmembrane helix</keyword>
<evidence type="ECO:0000313" key="11">
    <source>
        <dbReference type="EMBL" id="SUO05009.1"/>
    </source>
</evidence>
<dbReference type="GO" id="GO:0000155">
    <property type="term" value="F:phosphorelay sensor kinase activity"/>
    <property type="evidence" value="ECO:0007669"/>
    <property type="project" value="InterPro"/>
</dbReference>
<dbReference type="PROSITE" id="PS50109">
    <property type="entry name" value="HIS_KIN"/>
    <property type="match status" value="1"/>
</dbReference>
<dbReference type="FunFam" id="1.10.287.130:FF:000001">
    <property type="entry name" value="Two-component sensor histidine kinase"/>
    <property type="match status" value="1"/>
</dbReference>
<dbReference type="OrthoDB" id="9813151at2"/>
<keyword evidence="12" id="KW-1185">Reference proteome</keyword>
<evidence type="ECO:0000259" key="10">
    <source>
        <dbReference type="PROSITE" id="PS50109"/>
    </source>
</evidence>
<dbReference type="PANTHER" id="PTHR43711:SF26">
    <property type="entry name" value="SENSOR HISTIDINE KINASE RCSC"/>
    <property type="match status" value="1"/>
</dbReference>
<dbReference type="InterPro" id="IPR003661">
    <property type="entry name" value="HisK_dim/P_dom"/>
</dbReference>
<dbReference type="FunFam" id="3.30.565.10:FF:000006">
    <property type="entry name" value="Sensor histidine kinase WalK"/>
    <property type="match status" value="1"/>
</dbReference>
<dbReference type="SMART" id="SM00388">
    <property type="entry name" value="HisKA"/>
    <property type="match status" value="1"/>
</dbReference>
<evidence type="ECO:0000256" key="7">
    <source>
        <dbReference type="ARBA" id="ARBA00023012"/>
    </source>
</evidence>
<dbReference type="EC" id="2.7.13.3" evidence="3"/>
<dbReference type="GO" id="GO:0016020">
    <property type="term" value="C:membrane"/>
    <property type="evidence" value="ECO:0007669"/>
    <property type="project" value="UniProtKB-SubCell"/>
</dbReference>
<dbReference type="Gene3D" id="3.30.565.10">
    <property type="entry name" value="Histidine kinase-like ATPase, C-terminal domain"/>
    <property type="match status" value="1"/>
</dbReference>
<name>A0A380LML0_9FIRM</name>
<comment type="catalytic activity">
    <reaction evidence="1">
        <text>ATP + protein L-histidine = ADP + protein N-phospho-L-histidine.</text>
        <dbReference type="EC" id="2.7.13.3"/>
    </reaction>
</comment>
<feature type="transmembrane region" description="Helical" evidence="9">
    <location>
        <begin position="12"/>
        <end position="32"/>
    </location>
</feature>
<reference evidence="11 12" key="1">
    <citation type="submission" date="2018-06" db="EMBL/GenBank/DDBJ databases">
        <authorList>
            <consortium name="Pathogen Informatics"/>
            <person name="Doyle S."/>
        </authorList>
    </citation>
    <scope>NUCLEOTIDE SEQUENCE [LARGE SCALE GENOMIC DNA]</scope>
    <source>
        <strain evidence="11 12">NCTC11087</strain>
    </source>
</reference>
<dbReference type="InterPro" id="IPR050736">
    <property type="entry name" value="Sensor_HK_Regulatory"/>
</dbReference>
<feature type="transmembrane region" description="Helical" evidence="9">
    <location>
        <begin position="146"/>
        <end position="167"/>
    </location>
</feature>
<dbReference type="InterPro" id="IPR003594">
    <property type="entry name" value="HATPase_dom"/>
</dbReference>
<dbReference type="InterPro" id="IPR036890">
    <property type="entry name" value="HATPase_C_sf"/>
</dbReference>
<dbReference type="SMART" id="SM00387">
    <property type="entry name" value="HATPase_c"/>
    <property type="match status" value="1"/>
</dbReference>
<dbReference type="SUPFAM" id="SSF47384">
    <property type="entry name" value="Homodimeric domain of signal transducing histidine kinase"/>
    <property type="match status" value="1"/>
</dbReference>
<dbReference type="GeneID" id="77462877"/>
<keyword evidence="4" id="KW-0597">Phosphoprotein</keyword>
<evidence type="ECO:0000256" key="6">
    <source>
        <dbReference type="ARBA" id="ARBA00022777"/>
    </source>
</evidence>
<accession>A0A380LML0</accession>
<dbReference type="InterPro" id="IPR036097">
    <property type="entry name" value="HisK_dim/P_sf"/>
</dbReference>
<proteinExistence type="predicted"/>
<sequence>MRKKIIRSFMITFLISFLLGFSVLYAVLYMVFLENQRSEQFHELQIIEKMGDDDQEGVGKYLMENDSRLTIIQTDGTVIYDNAVSKIDENHLQREEVQQALDTGKGSTIRKSDTTKQNYLYTAVFDEEDAKVIRLAIPFQGISQSWMVLMPSFLVAFLVALSTVWFISKKMATSIVLPLQKISQTIWTTRIGKEKIHFEEYHYPELSEITVAIESMNEEIGENLNQLEKQKQIRQEFFSNASHELKTPLTSIMGYTELLRTHTITDPKQVDRCLEHVAREGKHMTQLVNDILMVSKLESEEYRAPFSHISVREVLDGLLERFKVQQEKMNLNIVVDCQDLYVYANKGHIEGVFENLISNAIKYNVYDGTVSISCYASGKNMILKVQDTGIGIPQEDQEKVFQRFYRVDKQRSKVISGTGLGLSIVKHIVHFYKGSIELESKEQKGTTITLSLPILVHTIPED</sequence>
<protein>
    <recommendedName>
        <fullName evidence="3">histidine kinase</fullName>
        <ecNumber evidence="3">2.7.13.3</ecNumber>
    </recommendedName>
</protein>
<dbReference type="Pfam" id="PF02518">
    <property type="entry name" value="HATPase_c"/>
    <property type="match status" value="1"/>
</dbReference>
<dbReference type="InterPro" id="IPR005467">
    <property type="entry name" value="His_kinase_dom"/>
</dbReference>
<comment type="subcellular location">
    <subcellularLocation>
        <location evidence="2">Membrane</location>
    </subcellularLocation>
</comment>
<dbReference type="CDD" id="cd00082">
    <property type="entry name" value="HisKA"/>
    <property type="match status" value="1"/>
</dbReference>
<evidence type="ECO:0000256" key="1">
    <source>
        <dbReference type="ARBA" id="ARBA00000085"/>
    </source>
</evidence>
<evidence type="ECO:0000256" key="5">
    <source>
        <dbReference type="ARBA" id="ARBA00022679"/>
    </source>
</evidence>
<evidence type="ECO:0000256" key="4">
    <source>
        <dbReference type="ARBA" id="ARBA00022553"/>
    </source>
</evidence>
<dbReference type="Proteomes" id="UP000255523">
    <property type="component" value="Unassembled WGS sequence"/>
</dbReference>
<keyword evidence="5 11" id="KW-0808">Transferase</keyword>
<dbReference type="PANTHER" id="PTHR43711">
    <property type="entry name" value="TWO-COMPONENT HISTIDINE KINASE"/>
    <property type="match status" value="1"/>
</dbReference>
<evidence type="ECO:0000256" key="2">
    <source>
        <dbReference type="ARBA" id="ARBA00004370"/>
    </source>
</evidence>
<dbReference type="SUPFAM" id="SSF55874">
    <property type="entry name" value="ATPase domain of HSP90 chaperone/DNA topoisomerase II/histidine kinase"/>
    <property type="match status" value="1"/>
</dbReference>
<evidence type="ECO:0000256" key="8">
    <source>
        <dbReference type="ARBA" id="ARBA00023136"/>
    </source>
</evidence>
<dbReference type="Gene3D" id="1.10.287.130">
    <property type="match status" value="1"/>
</dbReference>
<evidence type="ECO:0000313" key="12">
    <source>
        <dbReference type="Proteomes" id="UP000255523"/>
    </source>
</evidence>
<dbReference type="CDD" id="cd00075">
    <property type="entry name" value="HATPase"/>
    <property type="match status" value="1"/>
</dbReference>
<dbReference type="RefSeq" id="WP_022790616.1">
    <property type="nucleotide sequence ID" value="NZ_CAUWMU010000068.1"/>
</dbReference>
<keyword evidence="9" id="KW-0812">Transmembrane</keyword>
<evidence type="ECO:0000256" key="3">
    <source>
        <dbReference type="ARBA" id="ARBA00012438"/>
    </source>
</evidence>
<dbReference type="Pfam" id="PF00512">
    <property type="entry name" value="HisKA"/>
    <property type="match status" value="1"/>
</dbReference>
<dbReference type="InterPro" id="IPR004358">
    <property type="entry name" value="Sig_transdc_His_kin-like_C"/>
</dbReference>
<feature type="domain" description="Histidine kinase" evidence="10">
    <location>
        <begin position="240"/>
        <end position="456"/>
    </location>
</feature>